<accession>A0A1Y2HF09</accession>
<evidence type="ECO:0008006" key="3">
    <source>
        <dbReference type="Google" id="ProtNLM"/>
    </source>
</evidence>
<dbReference type="AlphaFoldDB" id="A0A1Y2HF09"/>
<proteinExistence type="predicted"/>
<feature type="non-terminal residue" evidence="1">
    <location>
        <position position="103"/>
    </location>
</feature>
<evidence type="ECO:0000313" key="2">
    <source>
        <dbReference type="Proteomes" id="UP000193411"/>
    </source>
</evidence>
<keyword evidence="2" id="KW-1185">Reference proteome</keyword>
<sequence>ASKHGHITVLNWAKHNALPFPESTEEAIDLAIGQGQLQVLEWWYHESPLPFHYSVWGTRTASKNGHLHVLEWLASSGMEFRFASDAKTIAAKNKHVSVVQWWE</sequence>
<dbReference type="InterPro" id="IPR052050">
    <property type="entry name" value="SecEffector_AnkRepeat"/>
</dbReference>
<feature type="non-terminal residue" evidence="1">
    <location>
        <position position="1"/>
    </location>
</feature>
<dbReference type="Proteomes" id="UP000193411">
    <property type="component" value="Unassembled WGS sequence"/>
</dbReference>
<organism evidence="1 2">
    <name type="scientific">Catenaria anguillulae PL171</name>
    <dbReference type="NCBI Taxonomy" id="765915"/>
    <lineage>
        <taxon>Eukaryota</taxon>
        <taxon>Fungi</taxon>
        <taxon>Fungi incertae sedis</taxon>
        <taxon>Blastocladiomycota</taxon>
        <taxon>Blastocladiomycetes</taxon>
        <taxon>Blastocladiales</taxon>
        <taxon>Catenariaceae</taxon>
        <taxon>Catenaria</taxon>
    </lineage>
</organism>
<name>A0A1Y2HF09_9FUNG</name>
<dbReference type="PANTHER" id="PTHR46586:SF3">
    <property type="entry name" value="ANKYRIN REPEAT-CONTAINING PROTEIN"/>
    <property type="match status" value="1"/>
</dbReference>
<comment type="caution">
    <text evidence="1">The sequence shown here is derived from an EMBL/GenBank/DDBJ whole genome shotgun (WGS) entry which is preliminary data.</text>
</comment>
<protein>
    <recommendedName>
        <fullName evidence="3">Ankyrin repeat-containing domain protein</fullName>
    </recommendedName>
</protein>
<dbReference type="PANTHER" id="PTHR46586">
    <property type="entry name" value="ANKYRIN REPEAT-CONTAINING PROTEIN"/>
    <property type="match status" value="1"/>
</dbReference>
<dbReference type="EMBL" id="MCFL01000057">
    <property type="protein sequence ID" value="ORZ31662.1"/>
    <property type="molecule type" value="Genomic_DNA"/>
</dbReference>
<dbReference type="SUPFAM" id="SSF140860">
    <property type="entry name" value="Pseudo ankyrin repeat-like"/>
    <property type="match status" value="1"/>
</dbReference>
<evidence type="ECO:0000313" key="1">
    <source>
        <dbReference type="EMBL" id="ORZ31662.1"/>
    </source>
</evidence>
<reference evidence="1 2" key="1">
    <citation type="submission" date="2016-07" db="EMBL/GenBank/DDBJ databases">
        <title>Pervasive Adenine N6-methylation of Active Genes in Fungi.</title>
        <authorList>
            <consortium name="DOE Joint Genome Institute"/>
            <person name="Mondo S.J."/>
            <person name="Dannebaum R.O."/>
            <person name="Kuo R.C."/>
            <person name="Labutti K."/>
            <person name="Haridas S."/>
            <person name="Kuo A."/>
            <person name="Salamov A."/>
            <person name="Ahrendt S.R."/>
            <person name="Lipzen A."/>
            <person name="Sullivan W."/>
            <person name="Andreopoulos W.B."/>
            <person name="Clum A."/>
            <person name="Lindquist E."/>
            <person name="Daum C."/>
            <person name="Ramamoorthy G.K."/>
            <person name="Gryganskyi A."/>
            <person name="Culley D."/>
            <person name="Magnuson J.K."/>
            <person name="James T.Y."/>
            <person name="O'Malley M.A."/>
            <person name="Stajich J.E."/>
            <person name="Spatafora J.W."/>
            <person name="Visel A."/>
            <person name="Grigoriev I.V."/>
        </authorList>
    </citation>
    <scope>NUCLEOTIDE SEQUENCE [LARGE SCALE GENOMIC DNA]</scope>
    <source>
        <strain evidence="1 2">PL171</strain>
    </source>
</reference>
<dbReference type="STRING" id="765915.A0A1Y2HF09"/>
<dbReference type="OrthoDB" id="63159at2759"/>
<gene>
    <name evidence="1" type="ORF">BCR44DRAFT_110491</name>
</gene>